<dbReference type="EMBL" id="JACHJU010000005">
    <property type="protein sequence ID" value="MBB4943533.1"/>
    <property type="molecule type" value="Genomic_DNA"/>
</dbReference>
<evidence type="ECO:0008006" key="3">
    <source>
        <dbReference type="Google" id="ProtNLM"/>
    </source>
</evidence>
<name>A0A7W7S447_9ACTN</name>
<evidence type="ECO:0000313" key="1">
    <source>
        <dbReference type="EMBL" id="MBB4943533.1"/>
    </source>
</evidence>
<evidence type="ECO:0000313" key="2">
    <source>
        <dbReference type="Proteomes" id="UP000534286"/>
    </source>
</evidence>
<accession>A0A7W7S447</accession>
<dbReference type="Proteomes" id="UP000534286">
    <property type="component" value="Unassembled WGS sequence"/>
</dbReference>
<reference evidence="1 2" key="1">
    <citation type="submission" date="2020-08" db="EMBL/GenBank/DDBJ databases">
        <title>Sequencing the genomes of 1000 actinobacteria strains.</title>
        <authorList>
            <person name="Klenk H.-P."/>
        </authorList>
    </citation>
    <scope>NUCLEOTIDE SEQUENCE [LARGE SCALE GENOMIC DNA]</scope>
    <source>
        <strain evidence="1 2">DSM 43023</strain>
    </source>
</reference>
<comment type="caution">
    <text evidence="1">The sequence shown here is derived from an EMBL/GenBank/DDBJ whole genome shotgun (WGS) entry which is preliminary data.</text>
</comment>
<protein>
    <recommendedName>
        <fullName evidence="3">Group II intron maturase-specific domain-containing protein</fullName>
    </recommendedName>
</protein>
<sequence length="68" mass="8323">MQYYGAFYRSALYPFPARINAYLMRWSRNKYKRLRGRKKAQAQWGMVVKARPRLFAHWIWVNVVPTAW</sequence>
<organism evidence="1 2">
    <name type="scientific">Streptosporangium album</name>
    <dbReference type="NCBI Taxonomy" id="47479"/>
    <lineage>
        <taxon>Bacteria</taxon>
        <taxon>Bacillati</taxon>
        <taxon>Actinomycetota</taxon>
        <taxon>Actinomycetes</taxon>
        <taxon>Streptosporangiales</taxon>
        <taxon>Streptosporangiaceae</taxon>
        <taxon>Streptosporangium</taxon>
    </lineage>
</organism>
<keyword evidence="2" id="KW-1185">Reference proteome</keyword>
<gene>
    <name evidence="1" type="ORF">FHR32_007933</name>
</gene>
<proteinExistence type="predicted"/>
<dbReference type="AlphaFoldDB" id="A0A7W7S447"/>